<dbReference type="InterPro" id="IPR057326">
    <property type="entry name" value="KR_dom"/>
</dbReference>
<organism evidence="5 6">
    <name type="scientific">Dactylosporangium sucinum</name>
    <dbReference type="NCBI Taxonomy" id="1424081"/>
    <lineage>
        <taxon>Bacteria</taxon>
        <taxon>Bacillati</taxon>
        <taxon>Actinomycetota</taxon>
        <taxon>Actinomycetes</taxon>
        <taxon>Micromonosporales</taxon>
        <taxon>Micromonosporaceae</taxon>
        <taxon>Dactylosporangium</taxon>
    </lineage>
</organism>
<dbReference type="InterPro" id="IPR002347">
    <property type="entry name" value="SDR_fam"/>
</dbReference>
<dbReference type="SUPFAM" id="SSF51735">
    <property type="entry name" value="NAD(P)-binding Rossmann-fold domains"/>
    <property type="match status" value="1"/>
</dbReference>
<name>A0A917X8I6_9ACTN</name>
<proteinExistence type="inferred from homology"/>
<reference evidence="5" key="2">
    <citation type="submission" date="2020-09" db="EMBL/GenBank/DDBJ databases">
        <authorList>
            <person name="Sun Q."/>
            <person name="Ohkuma M."/>
        </authorList>
    </citation>
    <scope>NUCLEOTIDE SEQUENCE</scope>
    <source>
        <strain evidence="5">JCM 19831</strain>
    </source>
</reference>
<dbReference type="GO" id="GO:0050664">
    <property type="term" value="F:oxidoreductase activity, acting on NAD(P)H, oxygen as acceptor"/>
    <property type="evidence" value="ECO:0007669"/>
    <property type="project" value="TreeGrafter"/>
</dbReference>
<dbReference type="EMBL" id="BMPI01000129">
    <property type="protein sequence ID" value="GGM89452.1"/>
    <property type="molecule type" value="Genomic_DNA"/>
</dbReference>
<evidence type="ECO:0000256" key="1">
    <source>
        <dbReference type="ARBA" id="ARBA00006484"/>
    </source>
</evidence>
<dbReference type="RefSeq" id="WP_190258060.1">
    <property type="nucleotide sequence ID" value="NZ_BMPI01000129.1"/>
</dbReference>
<keyword evidence="2" id="KW-0560">Oxidoreductase</keyword>
<sequence length="317" mass="33543">MTMESFAGKLAVVTGGGSGMGRELVLRLAAEGCSVACCDLDDRAAETAAAAVAAAPPGTRVTAHACDVSDEAQVLRFRDEVARAHPGVPLNLVFNNAGIGGAGSFVEDSREMWERVFAIDWWGVYYCTRAFLPLLMAADEGVLVNTSSMNAFYPSHGVGRPLTAYGSAKAAVKAFSEALIDDLAEHAPHVRVAVVMPGHIGTDFFANSRRAHGEPDPATMSAAELDDMRPILKKYGVADDATTEELRAFMLRPNELFREMAPVTAAQAAGIILDAVRAGRWRILVGADAADLDARVRADPDGMFYAKAEPVTASTAA</sequence>
<dbReference type="Proteomes" id="UP000642070">
    <property type="component" value="Unassembled WGS sequence"/>
</dbReference>
<comment type="similarity">
    <text evidence="1 3">Belongs to the short-chain dehydrogenases/reductases (SDR) family.</text>
</comment>
<keyword evidence="6" id="KW-1185">Reference proteome</keyword>
<dbReference type="SMART" id="SM00822">
    <property type="entry name" value="PKS_KR"/>
    <property type="match status" value="1"/>
</dbReference>
<evidence type="ECO:0000259" key="4">
    <source>
        <dbReference type="SMART" id="SM00822"/>
    </source>
</evidence>
<comment type="caution">
    <text evidence="5">The sequence shown here is derived from an EMBL/GenBank/DDBJ whole genome shotgun (WGS) entry which is preliminary data.</text>
</comment>
<dbReference type="CDD" id="cd05233">
    <property type="entry name" value="SDR_c"/>
    <property type="match status" value="1"/>
</dbReference>
<dbReference type="PANTHER" id="PTHR43008:SF7">
    <property type="entry name" value="SHORT CHAIN DEHYDROGENASE_REDUCTASE (AFU_ORTHOLOGUE AFUA_2G00830)"/>
    <property type="match status" value="1"/>
</dbReference>
<dbReference type="Pfam" id="PF00106">
    <property type="entry name" value="adh_short"/>
    <property type="match status" value="1"/>
</dbReference>
<dbReference type="Gene3D" id="3.40.50.720">
    <property type="entry name" value="NAD(P)-binding Rossmann-like Domain"/>
    <property type="match status" value="1"/>
</dbReference>
<dbReference type="PRINTS" id="PR00080">
    <property type="entry name" value="SDRFAMILY"/>
</dbReference>
<dbReference type="InterPro" id="IPR036291">
    <property type="entry name" value="NAD(P)-bd_dom_sf"/>
</dbReference>
<feature type="domain" description="Ketoreductase" evidence="4">
    <location>
        <begin position="9"/>
        <end position="231"/>
    </location>
</feature>
<accession>A0A917X8I6</accession>
<dbReference type="AlphaFoldDB" id="A0A917X8I6"/>
<evidence type="ECO:0000256" key="3">
    <source>
        <dbReference type="RuleBase" id="RU000363"/>
    </source>
</evidence>
<evidence type="ECO:0000256" key="2">
    <source>
        <dbReference type="ARBA" id="ARBA00023002"/>
    </source>
</evidence>
<dbReference type="PRINTS" id="PR00081">
    <property type="entry name" value="GDHRDH"/>
</dbReference>
<evidence type="ECO:0000313" key="5">
    <source>
        <dbReference type="EMBL" id="GGM89452.1"/>
    </source>
</evidence>
<evidence type="ECO:0000313" key="6">
    <source>
        <dbReference type="Proteomes" id="UP000642070"/>
    </source>
</evidence>
<protein>
    <submittedName>
        <fullName evidence="5">Short-chain dehydrogenase</fullName>
    </submittedName>
</protein>
<reference evidence="5" key="1">
    <citation type="journal article" date="2014" name="Int. J. Syst. Evol. Microbiol.">
        <title>Complete genome sequence of Corynebacterium casei LMG S-19264T (=DSM 44701T), isolated from a smear-ripened cheese.</title>
        <authorList>
            <consortium name="US DOE Joint Genome Institute (JGI-PGF)"/>
            <person name="Walter F."/>
            <person name="Albersmeier A."/>
            <person name="Kalinowski J."/>
            <person name="Ruckert C."/>
        </authorList>
    </citation>
    <scope>NUCLEOTIDE SEQUENCE</scope>
    <source>
        <strain evidence="5">JCM 19831</strain>
    </source>
</reference>
<gene>
    <name evidence="5" type="ORF">GCM10007977_109330</name>
</gene>
<dbReference type="PANTHER" id="PTHR43008">
    <property type="entry name" value="BENZIL REDUCTASE"/>
    <property type="match status" value="1"/>
</dbReference>